<reference evidence="3" key="1">
    <citation type="submission" date="2021-01" db="EMBL/GenBank/DDBJ databases">
        <authorList>
            <person name="Corre E."/>
            <person name="Pelletier E."/>
            <person name="Niang G."/>
            <person name="Scheremetjew M."/>
            <person name="Finn R."/>
            <person name="Kale V."/>
            <person name="Holt S."/>
            <person name="Cochrane G."/>
            <person name="Meng A."/>
            <person name="Brown T."/>
            <person name="Cohen L."/>
        </authorList>
    </citation>
    <scope>NUCLEOTIDE SEQUENCE</scope>
    <source>
        <strain evidence="3">Ras09</strain>
    </source>
</reference>
<dbReference type="EMBL" id="HBIA01017785">
    <property type="protein sequence ID" value="CAE0236997.1"/>
    <property type="molecule type" value="Transcribed_RNA"/>
</dbReference>
<keyword evidence="2" id="KW-1133">Transmembrane helix</keyword>
<evidence type="ECO:0000256" key="1">
    <source>
        <dbReference type="SAM" id="MobiDB-lite"/>
    </source>
</evidence>
<feature type="transmembrane region" description="Helical" evidence="2">
    <location>
        <begin position="50"/>
        <end position="71"/>
    </location>
</feature>
<gene>
    <name evidence="3" type="ORF">SRAS04492_LOCUS8806</name>
</gene>
<proteinExistence type="predicted"/>
<dbReference type="AlphaFoldDB" id="A0A7S3FWK8"/>
<evidence type="ECO:0000256" key="2">
    <source>
        <dbReference type="SAM" id="Phobius"/>
    </source>
</evidence>
<keyword evidence="2" id="KW-0812">Transmembrane</keyword>
<feature type="region of interest" description="Disordered" evidence="1">
    <location>
        <begin position="194"/>
        <end position="229"/>
    </location>
</feature>
<accession>A0A7S3FWK8</accession>
<sequence>MQYCERNAQCVEYQCCHRGRFKTYNQAAQAEEIVEASACNEPVYCQEDDVALLITLSVFILATLVVLLNCCRESWVQQNMRERIREQRRHLYLRQQLELDGVSPQQAHEVLTMDINSSFCRNQVAAFEDLLGSNQKPGGTIMPLSSSNNFRGGGDSSSDTFRSESQPEYNSSNPSIMYQRFSQKWLKHEENYSSHTRLGAHSNHYRERDEGMARPEKADSLFKSISYQK</sequence>
<keyword evidence="2" id="KW-0472">Membrane</keyword>
<feature type="compositionally biased region" description="Basic and acidic residues" evidence="1">
    <location>
        <begin position="204"/>
        <end position="220"/>
    </location>
</feature>
<organism evidence="3">
    <name type="scientific">Strombidium rassoulzadegani</name>
    <dbReference type="NCBI Taxonomy" id="1082188"/>
    <lineage>
        <taxon>Eukaryota</taxon>
        <taxon>Sar</taxon>
        <taxon>Alveolata</taxon>
        <taxon>Ciliophora</taxon>
        <taxon>Intramacronucleata</taxon>
        <taxon>Spirotrichea</taxon>
        <taxon>Oligotrichia</taxon>
        <taxon>Strombidiidae</taxon>
        <taxon>Strombidium</taxon>
    </lineage>
</organism>
<evidence type="ECO:0000313" key="3">
    <source>
        <dbReference type="EMBL" id="CAE0236997.1"/>
    </source>
</evidence>
<protein>
    <submittedName>
        <fullName evidence="3">Uncharacterized protein</fullName>
    </submittedName>
</protein>
<feature type="region of interest" description="Disordered" evidence="1">
    <location>
        <begin position="137"/>
        <end position="174"/>
    </location>
</feature>
<name>A0A7S3FWK8_9SPIT</name>